<dbReference type="Proteomes" id="UP000030671">
    <property type="component" value="Unassembled WGS sequence"/>
</dbReference>
<proteinExistence type="predicted"/>
<dbReference type="PANTHER" id="PTHR46579">
    <property type="entry name" value="F5/8 TYPE C DOMAIN-CONTAINING PROTEIN-RELATED"/>
    <property type="match status" value="1"/>
</dbReference>
<organism evidence="1 2">
    <name type="scientific">Heterobasidion irregulare (strain TC 32-1)</name>
    <dbReference type="NCBI Taxonomy" id="747525"/>
    <lineage>
        <taxon>Eukaryota</taxon>
        <taxon>Fungi</taxon>
        <taxon>Dikarya</taxon>
        <taxon>Basidiomycota</taxon>
        <taxon>Agaricomycotina</taxon>
        <taxon>Agaricomycetes</taxon>
        <taxon>Russulales</taxon>
        <taxon>Bondarzewiaceae</taxon>
        <taxon>Heterobasidion</taxon>
        <taxon>Heterobasidion annosum species complex</taxon>
    </lineage>
</organism>
<dbReference type="HOGENOM" id="CLU_007337_4_2_1"/>
<gene>
    <name evidence="1" type="ORF">HETIRDRAFT_419570</name>
</gene>
<dbReference type="GeneID" id="20673579"/>
<dbReference type="KEGG" id="hir:HETIRDRAFT_419570"/>
<dbReference type="AlphaFoldDB" id="W4K3M6"/>
<sequence length="514" mass="59193">MHDMCQNSCLAYTGPFADLESCPECSLFRYNPLKAGQTNKKVPRQQFHTIPLDPQLQALKRSNDSSYNVGHQHCTTQHILDNFMLDEHGKKVIDLDCFDNFYLGSDYLGRVANGDITENSFVVMLSLYRYRLYEHKTSDCWIYIWVILDLPPDLRYKKKHVLIGGFIPRPNHPKNLDSFLHPGLHHILALQKKGLPVWDSLTTTIVMFLIFVALVLVDGSGIATVNGFVGHQGMYCCRLYCPIQGRRKPGATKYYPALLKPDDFTVASCDHDDIDATNFPAISQKEYCINLAWLLQSKTDVEYEFWQKLTRIAKPSILSGLSSKFILGIPSMFPANLMHLVCLNLTELLLMLWTGTMRCDPLDKLHSWDWAVLRGPIWVAHGLDVARCRSFIPDLFDCPPRNPVEKMNSGYKAWEWMLYVFGIGPALLRGILPNIYWRNYCHLVYGTWLIHQHSITHTQLLEAHQHLTDFHKSFEELYVQRKTSRLYFMCPCIHAVLHIAPEIPRIGPPIYHTQ</sequence>
<name>W4K3M6_HETIT</name>
<dbReference type="OrthoDB" id="2669721at2759"/>
<accession>W4K3M6</accession>
<protein>
    <submittedName>
        <fullName evidence="1">Uncharacterized protein</fullName>
    </submittedName>
</protein>
<keyword evidence="2" id="KW-1185">Reference proteome</keyword>
<dbReference type="PANTHER" id="PTHR46579:SF1">
    <property type="entry name" value="F5_8 TYPE C DOMAIN-CONTAINING PROTEIN"/>
    <property type="match status" value="1"/>
</dbReference>
<evidence type="ECO:0000313" key="2">
    <source>
        <dbReference type="Proteomes" id="UP000030671"/>
    </source>
</evidence>
<dbReference type="eggNOG" id="ENOG502SH1N">
    <property type="taxonomic scope" value="Eukaryota"/>
</dbReference>
<dbReference type="RefSeq" id="XP_009548471.1">
    <property type="nucleotide sequence ID" value="XM_009550176.1"/>
</dbReference>
<dbReference type="InterPro" id="IPR004242">
    <property type="entry name" value="Transposase_21"/>
</dbReference>
<reference evidence="1 2" key="1">
    <citation type="journal article" date="2012" name="New Phytol.">
        <title>Insight into trade-off between wood decay and parasitism from the genome of a fungal forest pathogen.</title>
        <authorList>
            <person name="Olson A."/>
            <person name="Aerts A."/>
            <person name="Asiegbu F."/>
            <person name="Belbahri L."/>
            <person name="Bouzid O."/>
            <person name="Broberg A."/>
            <person name="Canback B."/>
            <person name="Coutinho P.M."/>
            <person name="Cullen D."/>
            <person name="Dalman K."/>
            <person name="Deflorio G."/>
            <person name="van Diepen L.T."/>
            <person name="Dunand C."/>
            <person name="Duplessis S."/>
            <person name="Durling M."/>
            <person name="Gonthier P."/>
            <person name="Grimwood J."/>
            <person name="Fossdal C.G."/>
            <person name="Hansson D."/>
            <person name="Henrissat B."/>
            <person name="Hietala A."/>
            <person name="Himmelstrand K."/>
            <person name="Hoffmeister D."/>
            <person name="Hogberg N."/>
            <person name="James T.Y."/>
            <person name="Karlsson M."/>
            <person name="Kohler A."/>
            <person name="Kues U."/>
            <person name="Lee Y.H."/>
            <person name="Lin Y.C."/>
            <person name="Lind M."/>
            <person name="Lindquist E."/>
            <person name="Lombard V."/>
            <person name="Lucas S."/>
            <person name="Lunden K."/>
            <person name="Morin E."/>
            <person name="Murat C."/>
            <person name="Park J."/>
            <person name="Raffaello T."/>
            <person name="Rouze P."/>
            <person name="Salamov A."/>
            <person name="Schmutz J."/>
            <person name="Solheim H."/>
            <person name="Stahlberg J."/>
            <person name="Velez H."/>
            <person name="de Vries R.P."/>
            <person name="Wiebenga A."/>
            <person name="Woodward S."/>
            <person name="Yakovlev I."/>
            <person name="Garbelotto M."/>
            <person name="Martin F."/>
            <person name="Grigoriev I.V."/>
            <person name="Stenlid J."/>
        </authorList>
    </citation>
    <scope>NUCLEOTIDE SEQUENCE [LARGE SCALE GENOMIC DNA]</scope>
    <source>
        <strain evidence="1 2">TC 32-1</strain>
    </source>
</reference>
<evidence type="ECO:0000313" key="1">
    <source>
        <dbReference type="EMBL" id="ETW79940.1"/>
    </source>
</evidence>
<dbReference type="Pfam" id="PF02992">
    <property type="entry name" value="Transposase_21"/>
    <property type="match status" value="1"/>
</dbReference>
<dbReference type="EMBL" id="KI925460">
    <property type="protein sequence ID" value="ETW79940.1"/>
    <property type="molecule type" value="Genomic_DNA"/>
</dbReference>
<dbReference type="InParanoid" id="W4K3M6"/>
<dbReference type="STRING" id="747525.W4K3M6"/>